<feature type="compositionally biased region" description="Basic and acidic residues" evidence="1">
    <location>
        <begin position="426"/>
        <end position="453"/>
    </location>
</feature>
<dbReference type="RefSeq" id="XP_062772187.1">
    <property type="nucleotide sequence ID" value="XM_062909006.1"/>
</dbReference>
<gene>
    <name evidence="2" type="ORF">QC763_124430</name>
</gene>
<evidence type="ECO:0000256" key="1">
    <source>
        <dbReference type="SAM" id="MobiDB-lite"/>
    </source>
</evidence>
<proteinExistence type="predicted"/>
<name>A0ABR0I3S3_9PEZI</name>
<dbReference type="GeneID" id="87929349"/>
<feature type="compositionally biased region" description="Polar residues" evidence="1">
    <location>
        <begin position="575"/>
        <end position="599"/>
    </location>
</feature>
<keyword evidence="3" id="KW-1185">Reference proteome</keyword>
<accession>A0ABR0I3S3</accession>
<evidence type="ECO:0000313" key="2">
    <source>
        <dbReference type="EMBL" id="KAK4674865.1"/>
    </source>
</evidence>
<feature type="compositionally biased region" description="Low complexity" evidence="1">
    <location>
        <begin position="180"/>
        <end position="196"/>
    </location>
</feature>
<evidence type="ECO:0008006" key="4">
    <source>
        <dbReference type="Google" id="ProtNLM"/>
    </source>
</evidence>
<dbReference type="Proteomes" id="UP001326199">
    <property type="component" value="Unassembled WGS sequence"/>
</dbReference>
<protein>
    <recommendedName>
        <fullName evidence="4">NACHT-NTPase and P-loop NTPases N-terminal domain-containing protein</fullName>
    </recommendedName>
</protein>
<evidence type="ECO:0000313" key="3">
    <source>
        <dbReference type="Proteomes" id="UP001326199"/>
    </source>
</evidence>
<reference evidence="2 3" key="1">
    <citation type="journal article" date="2023" name="bioRxiv">
        <title>High-quality genome assemblies of four members of thePodospora anserinaspecies complex.</title>
        <authorList>
            <person name="Ament-Velasquez S.L."/>
            <person name="Vogan A.A."/>
            <person name="Wallerman O."/>
            <person name="Hartmann F."/>
            <person name="Gautier V."/>
            <person name="Silar P."/>
            <person name="Giraud T."/>
            <person name="Johannesson H."/>
        </authorList>
    </citation>
    <scope>NUCLEOTIDE SEQUENCE [LARGE SCALE GENOMIC DNA]</scope>
    <source>
        <strain evidence="2 3">CBS 411.78</strain>
    </source>
</reference>
<comment type="caution">
    <text evidence="2">The sequence shown here is derived from an EMBL/GenBank/DDBJ whole genome shotgun (WGS) entry which is preliminary data.</text>
</comment>
<feature type="region of interest" description="Disordered" evidence="1">
    <location>
        <begin position="422"/>
        <end position="453"/>
    </location>
</feature>
<feature type="region of interest" description="Disordered" evidence="1">
    <location>
        <begin position="575"/>
        <end position="600"/>
    </location>
</feature>
<sequence>MADIIGTIVTLVETVQSAVTLYQRIDGLPTQMTQLGKRIERLSPFLSRLETFIKKRPAAASSSLYPGQKQDLRQLLDAINGHIKKATDLLERYEKGILSRSHDLEFRARWVSQIWFSLVENSPEKVQAILDDIEYDRGVLSDYLALMAVDKQPDIPSPNLITSPAPKKIIINSPANKHIANSPKKNNLSPSSAPAKRPSPSPSPIPRQDLKVLFVDPYHAERTAIAESLLALFQELTLLYRSNTPWRISTVSSAGFFVKNSSDLVPVISSLNYSYPSWKKDFKPGGPGDVPKPEALKAIFDNNWANYPFKNAIKSQISTRPSVGLTKDVFKKYDYIIVFTKRDHDNMIKLKEAVAAMAKERQRARVLHLGVYLGGEIVYPTLAKGTGEVIEQTNRHEWNKKVAQIKTALKEFMRQEMRWQMPELPGPEKNDGKQIKDTGEKNANGVKDKKTESDSAAAVVEQRVCGKVIVLVTNATLSLTVTGICTVAQEDVRIPLPRAPLVAVDKAQSSAQQPYTFIQPLPSLQSSFRWHKHVHAQSHGHIPAGYHAYHQYSPCHGHTAPGYYPHEHKYTSGYSSSHRDACNSQQKHSSTASSNANKQTRAKLWRQPTLLYRLELPGGFRLWIRFDHLQEWLL</sequence>
<organism evidence="2 3">
    <name type="scientific">Podospora pseudopauciseta</name>
    <dbReference type="NCBI Taxonomy" id="2093780"/>
    <lineage>
        <taxon>Eukaryota</taxon>
        <taxon>Fungi</taxon>
        <taxon>Dikarya</taxon>
        <taxon>Ascomycota</taxon>
        <taxon>Pezizomycotina</taxon>
        <taxon>Sordariomycetes</taxon>
        <taxon>Sordariomycetidae</taxon>
        <taxon>Sordariales</taxon>
        <taxon>Podosporaceae</taxon>
        <taxon>Podospora</taxon>
    </lineage>
</organism>
<feature type="region of interest" description="Disordered" evidence="1">
    <location>
        <begin position="176"/>
        <end position="205"/>
    </location>
</feature>
<dbReference type="EMBL" id="JAFFHB010000001">
    <property type="protein sequence ID" value="KAK4674865.1"/>
    <property type="molecule type" value="Genomic_DNA"/>
</dbReference>